<proteinExistence type="predicted"/>
<comment type="caution">
    <text evidence="2">The sequence shown here is derived from an EMBL/GenBank/DDBJ whole genome shotgun (WGS) entry which is preliminary data.</text>
</comment>
<gene>
    <name evidence="2" type="ORF">HAX54_027822</name>
</gene>
<accession>A0ABS8Y897</accession>
<feature type="non-terminal residue" evidence="2">
    <location>
        <position position="284"/>
    </location>
</feature>
<reference evidence="2 3" key="1">
    <citation type="journal article" date="2021" name="BMC Genomics">
        <title>Datura genome reveals duplications of psychoactive alkaloid biosynthetic genes and high mutation rate following tissue culture.</title>
        <authorList>
            <person name="Rajewski A."/>
            <person name="Carter-House D."/>
            <person name="Stajich J."/>
            <person name="Litt A."/>
        </authorList>
    </citation>
    <scope>NUCLEOTIDE SEQUENCE [LARGE SCALE GENOMIC DNA]</scope>
    <source>
        <strain evidence="2">AR-01</strain>
    </source>
</reference>
<sequence>MATMIDTKRKISLAVLFLASIYSSLNKISQSSQLDLVRILFPIHYVYDWLAHYFKTHYAFTNGSSNPLMVSFSGEGVARYYDKKEARKHIHQVDNIAWASTMLNKSEPYDYIDDNDAPALELNYFASIHFGYLSLRNGNSVIIEPYSVHQFSRQFGFYQRIPGVSAYEYCSASLDEGLRYWRICVLHRSISHATFPLVTPNVKKLFADDYKNWWPKTHGNFLDSYLQILVDAAGLISTKISEVAPQVCSNVTPKTSDSSASMVMLSEQCKGKGPQLLIEAPTEQ</sequence>
<dbReference type="Proteomes" id="UP000823775">
    <property type="component" value="Unassembled WGS sequence"/>
</dbReference>
<name>A0ABS8Y897_DATST</name>
<dbReference type="InterPro" id="IPR019557">
    <property type="entry name" value="AminoTfrase-like_pln_mobile"/>
</dbReference>
<organism evidence="2 3">
    <name type="scientific">Datura stramonium</name>
    <name type="common">Jimsonweed</name>
    <name type="synonym">Common thornapple</name>
    <dbReference type="NCBI Taxonomy" id="4076"/>
    <lineage>
        <taxon>Eukaryota</taxon>
        <taxon>Viridiplantae</taxon>
        <taxon>Streptophyta</taxon>
        <taxon>Embryophyta</taxon>
        <taxon>Tracheophyta</taxon>
        <taxon>Spermatophyta</taxon>
        <taxon>Magnoliopsida</taxon>
        <taxon>eudicotyledons</taxon>
        <taxon>Gunneridae</taxon>
        <taxon>Pentapetalae</taxon>
        <taxon>asterids</taxon>
        <taxon>lamiids</taxon>
        <taxon>Solanales</taxon>
        <taxon>Solanaceae</taxon>
        <taxon>Solanoideae</taxon>
        <taxon>Datureae</taxon>
        <taxon>Datura</taxon>
    </lineage>
</organism>
<evidence type="ECO:0000313" key="2">
    <source>
        <dbReference type="EMBL" id="MCE5166836.1"/>
    </source>
</evidence>
<dbReference type="PANTHER" id="PTHR36607:SF23">
    <property type="entry name" value="AMINOTRANSFERASE-LIKE PLANT MOBILE DOMAIN-CONTAINING PROTEIN"/>
    <property type="match status" value="1"/>
</dbReference>
<evidence type="ECO:0000313" key="3">
    <source>
        <dbReference type="Proteomes" id="UP000823775"/>
    </source>
</evidence>
<dbReference type="Pfam" id="PF10536">
    <property type="entry name" value="PMD"/>
    <property type="match status" value="1"/>
</dbReference>
<dbReference type="PANTHER" id="PTHR36607">
    <property type="entry name" value="1,2-DIHYDROXY-3-KETO-5-METHYLTHIOPENTENE DIOXYGENASE 4"/>
    <property type="match status" value="1"/>
</dbReference>
<feature type="domain" description="Aminotransferase-like plant mobile" evidence="1">
    <location>
        <begin position="2"/>
        <end position="165"/>
    </location>
</feature>
<protein>
    <recommendedName>
        <fullName evidence="1">Aminotransferase-like plant mobile domain-containing protein</fullName>
    </recommendedName>
</protein>
<evidence type="ECO:0000259" key="1">
    <source>
        <dbReference type="Pfam" id="PF10536"/>
    </source>
</evidence>
<keyword evidence="3" id="KW-1185">Reference proteome</keyword>
<dbReference type="EMBL" id="JACEIK010033970">
    <property type="protein sequence ID" value="MCE5166836.1"/>
    <property type="molecule type" value="Genomic_DNA"/>
</dbReference>